<dbReference type="RefSeq" id="WP_162656658.1">
    <property type="nucleotide sequence ID" value="NZ_LR593887.1"/>
</dbReference>
<dbReference type="Proteomes" id="UP000464378">
    <property type="component" value="Chromosome"/>
</dbReference>
<accession>A0A6C2YJB7</accession>
<sequence length="815" mass="91530">MASETRSSTTQRPAASASRTPAAANIWQIPTFVLGIAAVVGIWHARPYIQGDLTLRYVRTLSEFRQSLEQPDQSELLQTIAERVETLVDQFPAHAAEANLLLGTYAIQQAESRGESESANEWWTKAKSRLESAQQSGVSDLDKFRLQYRLAKVWEQLDAVEPNQVIDALQASTNASEDPAEGFRRMAEACLRMSTPDYRQARGHLREFISRSLPHTDPKKIARSRLLLGDLHIRLNEYEDARKVLERVPVDVSPELYLTAQTQLARTYLAENDVDSAMKALEQAKAVKSSVPGQQESVLYYLGLCYHQANKRDLAMAVWDEARNGTGPESQAAALRLAETMLGLVSERTHVVALLDLGLKGVTASSNYTNPLMPITDVQALIEESITVFKKAQDFESALKLANLYARVAENHRDREVYSETAFAYANLLTDQAQSQPAERDRLLTLAQVQFRASGQAMTILAQQTKPADLKIDRTRRASQAFLKAGDDQKALDMLNAIAQSNEVPDGSRGEIWLAIGEAYLQSGNKVSARESFKNALKSPSPTTPKARLQLAKMQIAEDKAAEMTEAIRTLELNLDPEWTKDKDSHSQTLLLLGDAYLRMREWQKAENCLMQLLTAHGDHPRVTDARHKLARCYWFQASVSAAALKKTTQDLATAPEPTKSELQKRATEQQTTYFNFLKKTAKNFDMVDQALSQPDRINRLMPEEMTMLRNSAFAAAECHLFLGEYDEAIRRYSALASRYQGQAEQLIALSQVWKLYTNMLRDANGGQRTLDLMRKAFASMSDNAFTGTNEFHQRKFWQDWFRQIDQLTPVSGTP</sequence>
<dbReference type="KEGG" id="tim:GMBLW1_25060"/>
<keyword evidence="3" id="KW-1185">Reference proteome</keyword>
<dbReference type="SUPFAM" id="SSF48452">
    <property type="entry name" value="TPR-like"/>
    <property type="match status" value="4"/>
</dbReference>
<reference evidence="2" key="1">
    <citation type="submission" date="2019-04" db="EMBL/GenBank/DDBJ databases">
        <authorList>
            <consortium name="Science for Life Laboratories"/>
        </authorList>
    </citation>
    <scope>NUCLEOTIDE SEQUENCE</scope>
    <source>
        <strain evidence="2">MBLW1</strain>
    </source>
</reference>
<evidence type="ECO:0000313" key="3">
    <source>
        <dbReference type="Proteomes" id="UP000464378"/>
    </source>
</evidence>
<dbReference type="InterPro" id="IPR011990">
    <property type="entry name" value="TPR-like_helical_dom_sf"/>
</dbReference>
<dbReference type="SMART" id="SM00028">
    <property type="entry name" value="TPR"/>
    <property type="match status" value="4"/>
</dbReference>
<dbReference type="EMBL" id="LR593887">
    <property type="protein sequence ID" value="VTR98454.1"/>
    <property type="molecule type" value="Genomic_DNA"/>
</dbReference>
<dbReference type="AlphaFoldDB" id="A0A6C2YJB7"/>
<feature type="region of interest" description="Disordered" evidence="1">
    <location>
        <begin position="1"/>
        <end position="20"/>
    </location>
</feature>
<dbReference type="InterPro" id="IPR019734">
    <property type="entry name" value="TPR_rpt"/>
</dbReference>
<proteinExistence type="predicted"/>
<name>A0A6C2YJB7_9BACT</name>
<dbReference type="InParanoid" id="A0A6C2YJB7"/>
<feature type="compositionally biased region" description="Polar residues" evidence="1">
    <location>
        <begin position="1"/>
        <end position="11"/>
    </location>
</feature>
<evidence type="ECO:0000256" key="1">
    <source>
        <dbReference type="SAM" id="MobiDB-lite"/>
    </source>
</evidence>
<protein>
    <recommendedName>
        <fullName evidence="4">Tetratricopeptide repeat protein</fullName>
    </recommendedName>
</protein>
<dbReference type="Pfam" id="PF13432">
    <property type="entry name" value="TPR_16"/>
    <property type="match status" value="2"/>
</dbReference>
<dbReference type="Pfam" id="PF13176">
    <property type="entry name" value="TPR_7"/>
    <property type="match status" value="1"/>
</dbReference>
<dbReference type="EMBL" id="LR586016">
    <property type="protein sequence ID" value="VIP01454.1"/>
    <property type="molecule type" value="Genomic_DNA"/>
</dbReference>
<gene>
    <name evidence="2" type="ORF">GMBLW1_25060</name>
</gene>
<dbReference type="Gene3D" id="1.25.40.10">
    <property type="entry name" value="Tetratricopeptide repeat domain"/>
    <property type="match status" value="3"/>
</dbReference>
<dbReference type="Pfam" id="PF13181">
    <property type="entry name" value="TPR_8"/>
    <property type="match status" value="1"/>
</dbReference>
<organism evidence="2">
    <name type="scientific">Tuwongella immobilis</name>
    <dbReference type="NCBI Taxonomy" id="692036"/>
    <lineage>
        <taxon>Bacteria</taxon>
        <taxon>Pseudomonadati</taxon>
        <taxon>Planctomycetota</taxon>
        <taxon>Planctomycetia</taxon>
        <taxon>Gemmatales</taxon>
        <taxon>Gemmataceae</taxon>
        <taxon>Tuwongella</taxon>
    </lineage>
</organism>
<evidence type="ECO:0008006" key="4">
    <source>
        <dbReference type="Google" id="ProtNLM"/>
    </source>
</evidence>
<evidence type="ECO:0000313" key="2">
    <source>
        <dbReference type="EMBL" id="VIP01454.1"/>
    </source>
</evidence>